<dbReference type="PROSITE" id="PS50943">
    <property type="entry name" value="HTH_CROC1"/>
    <property type="match status" value="1"/>
</dbReference>
<evidence type="ECO:0000313" key="2">
    <source>
        <dbReference type="EMBL" id="AJR16880.1"/>
    </source>
</evidence>
<organism evidence="2">
    <name type="scientific">Salmonella enterica subsp. enterica serovar 4,5:i:-</name>
    <dbReference type="NCBI Taxonomy" id="1619252"/>
    <lineage>
        <taxon>Bacteria</taxon>
        <taxon>Pseudomonadati</taxon>
        <taxon>Pseudomonadota</taxon>
        <taxon>Gammaproteobacteria</taxon>
        <taxon>Enterobacterales</taxon>
        <taxon>Enterobacteriaceae</taxon>
        <taxon>Salmonella</taxon>
    </lineage>
</organism>
<reference evidence="2" key="1">
    <citation type="journal article" date="2015" name="Appl. Environ. Microbiol.">
        <title>Extensive Genetic Variability Linked to IS26 Insertions in the fljB Promoter Region of Atypical Monophasic Variants of Salmonella enterica Serovar Typhimurium.</title>
        <authorList>
            <person name="Boland C."/>
            <person name="Bertrand S."/>
            <person name="Mattheus W."/>
            <person name="Dierick K."/>
            <person name="Jasson V."/>
            <person name="Rosseel T."/>
            <person name="Van Borm S."/>
            <person name="Mahillon J."/>
            <person name="Wattiau P."/>
        </authorList>
    </citation>
    <scope>NUCLEOTIDE SEQUENCE</scope>
    <source>
        <strain evidence="2">VAR-2009/08643/1</strain>
    </source>
</reference>
<dbReference type="GO" id="GO:0003677">
    <property type="term" value="F:DNA binding"/>
    <property type="evidence" value="ECO:0007669"/>
    <property type="project" value="InterPro"/>
</dbReference>
<gene>
    <name evidence="2" type="ORF">STM2748</name>
</gene>
<sequence>MPEDGCCPERDNSCMFRCRIAIVIGKRLKISRVRADLTQAELGALAGLDEESASARISSYEKEVHAPDFKLVCKLAAALDVPEAYFYAVDDELAELILQYHRFKKNNPGSTLILSGNI</sequence>
<dbReference type="SMART" id="SM00530">
    <property type="entry name" value="HTH_XRE"/>
    <property type="match status" value="1"/>
</dbReference>
<dbReference type="EMBL" id="KJ999732">
    <property type="protein sequence ID" value="AJR16880.1"/>
    <property type="molecule type" value="Genomic_DNA"/>
</dbReference>
<accession>A0A0D3QTK7</accession>
<protein>
    <submittedName>
        <fullName evidence="2">Putative transcriptional regulator</fullName>
    </submittedName>
</protein>
<dbReference type="SUPFAM" id="SSF47413">
    <property type="entry name" value="lambda repressor-like DNA-binding domains"/>
    <property type="match status" value="1"/>
</dbReference>
<evidence type="ECO:0000259" key="1">
    <source>
        <dbReference type="PROSITE" id="PS50943"/>
    </source>
</evidence>
<dbReference type="SMR" id="A0A0D3QTK7"/>
<dbReference type="Pfam" id="PF01381">
    <property type="entry name" value="HTH_3"/>
    <property type="match status" value="1"/>
</dbReference>
<dbReference type="InterPro" id="IPR001387">
    <property type="entry name" value="Cro/C1-type_HTH"/>
</dbReference>
<dbReference type="Gene3D" id="1.10.260.40">
    <property type="entry name" value="lambda repressor-like DNA-binding domains"/>
    <property type="match status" value="1"/>
</dbReference>
<name>A0A0D3QTK7_SALET</name>
<dbReference type="InterPro" id="IPR010982">
    <property type="entry name" value="Lambda_DNA-bd_dom_sf"/>
</dbReference>
<proteinExistence type="predicted"/>
<dbReference type="AlphaFoldDB" id="A0A0D3QTK7"/>
<feature type="domain" description="HTH cro/C1-type" evidence="1">
    <location>
        <begin position="28"/>
        <end position="86"/>
    </location>
</feature>
<dbReference type="CDD" id="cd00093">
    <property type="entry name" value="HTH_XRE"/>
    <property type="match status" value="1"/>
</dbReference>